<keyword evidence="6 10" id="KW-0133">Cell shape</keyword>
<dbReference type="InterPro" id="IPR013221">
    <property type="entry name" value="Mur_ligase_cen"/>
</dbReference>
<dbReference type="Pfam" id="PF01225">
    <property type="entry name" value="Mur_ligase"/>
    <property type="match status" value="1"/>
</dbReference>
<comment type="caution">
    <text evidence="15">The sequence shown here is derived from an EMBL/GenBank/DDBJ whole genome shotgun (WGS) entry which is preliminary data.</text>
</comment>
<dbReference type="SUPFAM" id="SSF63418">
    <property type="entry name" value="MurE/MurF N-terminal domain"/>
    <property type="match status" value="1"/>
</dbReference>
<protein>
    <recommendedName>
        <fullName evidence="10 11">UDP-N-acetylmuramoyl-tripeptide--D-alanyl-D-alanine ligase</fullName>
        <ecNumber evidence="10 11">6.3.2.10</ecNumber>
    </recommendedName>
    <alternativeName>
        <fullName evidence="10">D-alanyl-D-alanine-adding enzyme</fullName>
    </alternativeName>
</protein>
<dbReference type="PANTHER" id="PTHR43024:SF1">
    <property type="entry name" value="UDP-N-ACETYLMURAMOYL-TRIPEPTIDE--D-ALANYL-D-ALANINE LIGASE"/>
    <property type="match status" value="1"/>
</dbReference>
<comment type="pathway">
    <text evidence="10 11">Cell wall biogenesis; peptidoglycan biosynthesis.</text>
</comment>
<name>A0ABU0YFW9_9PROT</name>
<dbReference type="Proteomes" id="UP001230156">
    <property type="component" value="Unassembled WGS sequence"/>
</dbReference>
<comment type="catalytic activity">
    <reaction evidence="10 11">
        <text>D-alanyl-D-alanine + UDP-N-acetyl-alpha-D-muramoyl-L-alanyl-gamma-D-glutamyl-meso-2,6-diaminopimelate + ATP = UDP-N-acetyl-alpha-D-muramoyl-L-alanyl-gamma-D-glutamyl-meso-2,6-diaminopimeloyl-D-alanyl-D-alanine + ADP + phosphate + H(+)</text>
        <dbReference type="Rhea" id="RHEA:28374"/>
        <dbReference type="ChEBI" id="CHEBI:15378"/>
        <dbReference type="ChEBI" id="CHEBI:30616"/>
        <dbReference type="ChEBI" id="CHEBI:43474"/>
        <dbReference type="ChEBI" id="CHEBI:57822"/>
        <dbReference type="ChEBI" id="CHEBI:61386"/>
        <dbReference type="ChEBI" id="CHEBI:83905"/>
        <dbReference type="ChEBI" id="CHEBI:456216"/>
        <dbReference type="EC" id="6.3.2.10"/>
    </reaction>
</comment>
<reference evidence="16" key="1">
    <citation type="submission" date="2023-08" db="EMBL/GenBank/DDBJ databases">
        <title>Rhodospirillaceae gen. nov., a novel taxon isolated from the Yangtze River Yuezi River estuary sludge.</title>
        <authorList>
            <person name="Ruan L."/>
        </authorList>
    </citation>
    <scope>NUCLEOTIDE SEQUENCE [LARGE SCALE GENOMIC DNA]</scope>
    <source>
        <strain evidence="16">R-7</strain>
    </source>
</reference>
<dbReference type="Pfam" id="PF08245">
    <property type="entry name" value="Mur_ligase_M"/>
    <property type="match status" value="1"/>
</dbReference>
<dbReference type="EC" id="6.3.2.10" evidence="10 11"/>
<evidence type="ECO:0000256" key="3">
    <source>
        <dbReference type="ARBA" id="ARBA00022618"/>
    </source>
</evidence>
<comment type="function">
    <text evidence="10 11">Involved in cell wall formation. Catalyzes the final step in the synthesis of UDP-N-acetylmuramoyl-pentapeptide, the precursor of murein.</text>
</comment>
<sequence length="478" mass="49620">MSETRALWTSAEIAAAANGRAGKRFEADGVSIDSRKIAQGDLFVALHGPNFDGNDFVAGALTAGAAGALVDRLPVGLAADMPVVVVADTLKGLQDLGAAARARTPAKFAAVTGSVGKTSTKEALKAALAPFGRTYASVGNLNNHWGAPLSLSRMPRDTEYGVFELGMNHPGEIAPLSRLVKPQVAIITNVEAVHIEFFNSVAEIADAKAEIMDGMDPDGTVILPRDNPHYDRLVAHAKRRGIAHVLSFGTDAADARLIDCRVSPTGSRVTAEVMGRRVTYALGLPGLHQAKNSLAVLAAVQALGLDVAGAAAALGGLAALKGRGAREQLMLVSGPITLLDESYNASPASVRAALSLLAAAQPEGNGRRIAVLGDMRELGTSGPMLHRELMPDLVASGVDHVFLVGPIMQELHAILPEKIRAGHWGESTQVIQPLLGSLRGGDVVLVKGSLGTRMAPIVEALRAVDQATVSRPKAANGA</sequence>
<comment type="subcellular location">
    <subcellularLocation>
        <location evidence="10 11">Cytoplasm</location>
    </subcellularLocation>
</comment>
<dbReference type="InterPro" id="IPR051046">
    <property type="entry name" value="MurCDEF_CellWall_CoF430Synth"/>
</dbReference>
<proteinExistence type="inferred from homology"/>
<dbReference type="SUPFAM" id="SSF53623">
    <property type="entry name" value="MurD-like peptide ligases, catalytic domain"/>
    <property type="match status" value="1"/>
</dbReference>
<dbReference type="GO" id="GO:0016874">
    <property type="term" value="F:ligase activity"/>
    <property type="evidence" value="ECO:0007669"/>
    <property type="project" value="UniProtKB-KW"/>
</dbReference>
<keyword evidence="2 10" id="KW-0436">Ligase</keyword>
<dbReference type="InterPro" id="IPR000713">
    <property type="entry name" value="Mur_ligase_N"/>
</dbReference>
<dbReference type="InterPro" id="IPR005863">
    <property type="entry name" value="UDP-N-AcMur_synth"/>
</dbReference>
<evidence type="ECO:0000256" key="9">
    <source>
        <dbReference type="ARBA" id="ARBA00023316"/>
    </source>
</evidence>
<keyword evidence="4 10" id="KW-0547">Nucleotide-binding</keyword>
<keyword evidence="9 10" id="KW-0961">Cell wall biogenesis/degradation</keyword>
<evidence type="ECO:0000256" key="11">
    <source>
        <dbReference type="RuleBase" id="RU004136"/>
    </source>
</evidence>
<dbReference type="InterPro" id="IPR036565">
    <property type="entry name" value="Mur-like_cat_sf"/>
</dbReference>
<keyword evidence="16" id="KW-1185">Reference proteome</keyword>
<keyword evidence="7 10" id="KW-0573">Peptidoglycan synthesis</keyword>
<keyword evidence="3 10" id="KW-0132">Cell division</keyword>
<keyword evidence="1 10" id="KW-0963">Cytoplasm</keyword>
<evidence type="ECO:0000313" key="16">
    <source>
        <dbReference type="Proteomes" id="UP001230156"/>
    </source>
</evidence>
<accession>A0ABU0YFW9</accession>
<dbReference type="PANTHER" id="PTHR43024">
    <property type="entry name" value="UDP-N-ACETYLMURAMOYL-TRIPEPTIDE--D-ALANYL-D-ALANINE LIGASE"/>
    <property type="match status" value="1"/>
</dbReference>
<dbReference type="Gene3D" id="3.40.1190.10">
    <property type="entry name" value="Mur-like, catalytic domain"/>
    <property type="match status" value="1"/>
</dbReference>
<evidence type="ECO:0000313" key="15">
    <source>
        <dbReference type="EMBL" id="MDQ7246090.1"/>
    </source>
</evidence>
<feature type="domain" description="Mur ligase N-terminal catalytic" evidence="12">
    <location>
        <begin position="28"/>
        <end position="94"/>
    </location>
</feature>
<evidence type="ECO:0000256" key="7">
    <source>
        <dbReference type="ARBA" id="ARBA00022984"/>
    </source>
</evidence>
<evidence type="ECO:0000256" key="1">
    <source>
        <dbReference type="ARBA" id="ARBA00022490"/>
    </source>
</evidence>
<evidence type="ECO:0000256" key="10">
    <source>
        <dbReference type="HAMAP-Rule" id="MF_02019"/>
    </source>
</evidence>
<comment type="similarity">
    <text evidence="10">Belongs to the MurCDEF family. MurF subfamily.</text>
</comment>
<organism evidence="15 16">
    <name type="scientific">Dongia sedimenti</name>
    <dbReference type="NCBI Taxonomy" id="3064282"/>
    <lineage>
        <taxon>Bacteria</taxon>
        <taxon>Pseudomonadati</taxon>
        <taxon>Pseudomonadota</taxon>
        <taxon>Alphaproteobacteria</taxon>
        <taxon>Rhodospirillales</taxon>
        <taxon>Dongiaceae</taxon>
        <taxon>Dongia</taxon>
    </lineage>
</organism>
<feature type="domain" description="Mur ligase C-terminal" evidence="13">
    <location>
        <begin position="333"/>
        <end position="449"/>
    </location>
</feature>
<dbReference type="EMBL" id="JAUYVI010000001">
    <property type="protein sequence ID" value="MDQ7246090.1"/>
    <property type="molecule type" value="Genomic_DNA"/>
</dbReference>
<dbReference type="InterPro" id="IPR036615">
    <property type="entry name" value="Mur_ligase_C_dom_sf"/>
</dbReference>
<dbReference type="Gene3D" id="3.40.1390.10">
    <property type="entry name" value="MurE/MurF, N-terminal domain"/>
    <property type="match status" value="1"/>
</dbReference>
<evidence type="ECO:0000256" key="2">
    <source>
        <dbReference type="ARBA" id="ARBA00022598"/>
    </source>
</evidence>
<dbReference type="NCBIfam" id="NF010693">
    <property type="entry name" value="PRK14093.1"/>
    <property type="match status" value="1"/>
</dbReference>
<gene>
    <name evidence="10" type="primary">murF</name>
    <name evidence="15" type="ORF">Q8A70_00360</name>
</gene>
<evidence type="ECO:0000256" key="8">
    <source>
        <dbReference type="ARBA" id="ARBA00023306"/>
    </source>
</evidence>
<evidence type="ECO:0000256" key="6">
    <source>
        <dbReference type="ARBA" id="ARBA00022960"/>
    </source>
</evidence>
<dbReference type="Pfam" id="PF02875">
    <property type="entry name" value="Mur_ligase_C"/>
    <property type="match status" value="1"/>
</dbReference>
<evidence type="ECO:0000256" key="4">
    <source>
        <dbReference type="ARBA" id="ARBA00022741"/>
    </source>
</evidence>
<dbReference type="InterPro" id="IPR035911">
    <property type="entry name" value="MurE/MurF_N"/>
</dbReference>
<evidence type="ECO:0000256" key="5">
    <source>
        <dbReference type="ARBA" id="ARBA00022840"/>
    </source>
</evidence>
<keyword evidence="8 10" id="KW-0131">Cell cycle</keyword>
<dbReference type="SUPFAM" id="SSF53244">
    <property type="entry name" value="MurD-like peptide ligases, peptide-binding domain"/>
    <property type="match status" value="1"/>
</dbReference>
<dbReference type="NCBIfam" id="TIGR01143">
    <property type="entry name" value="murF"/>
    <property type="match status" value="1"/>
</dbReference>
<dbReference type="RefSeq" id="WP_379953459.1">
    <property type="nucleotide sequence ID" value="NZ_JAUYVI010000001.1"/>
</dbReference>
<evidence type="ECO:0000259" key="12">
    <source>
        <dbReference type="Pfam" id="PF01225"/>
    </source>
</evidence>
<dbReference type="Gene3D" id="3.90.190.20">
    <property type="entry name" value="Mur ligase, C-terminal domain"/>
    <property type="match status" value="1"/>
</dbReference>
<keyword evidence="5 10" id="KW-0067">ATP-binding</keyword>
<evidence type="ECO:0000259" key="13">
    <source>
        <dbReference type="Pfam" id="PF02875"/>
    </source>
</evidence>
<dbReference type="InterPro" id="IPR004101">
    <property type="entry name" value="Mur_ligase_C"/>
</dbReference>
<feature type="domain" description="Mur ligase central" evidence="14">
    <location>
        <begin position="111"/>
        <end position="300"/>
    </location>
</feature>
<dbReference type="HAMAP" id="MF_02019">
    <property type="entry name" value="MurF"/>
    <property type="match status" value="1"/>
</dbReference>
<evidence type="ECO:0000259" key="14">
    <source>
        <dbReference type="Pfam" id="PF08245"/>
    </source>
</evidence>
<feature type="binding site" evidence="10">
    <location>
        <begin position="113"/>
        <end position="119"/>
    </location>
    <ligand>
        <name>ATP</name>
        <dbReference type="ChEBI" id="CHEBI:30616"/>
    </ligand>
</feature>